<sequence>MAISGGHLFHPIRRPSINSRRLPSSSFSKKTRFTFSVKGRCSLLFLLFPESAARPHARRSFVTSKNNHGPPKNNNFRWFMSPPSSFSDEKRLLHRLCRIPTAPKI</sequence>
<reference evidence="2" key="2">
    <citation type="submission" date="2015-06" db="UniProtKB">
        <authorList>
            <consortium name="EnsemblPlants"/>
        </authorList>
    </citation>
    <scope>IDENTIFICATION</scope>
    <source>
        <strain evidence="2">DM1-3 516 R44</strain>
    </source>
</reference>
<dbReference type="EnsemblPlants" id="PGSC0003DMT400021216">
    <property type="protein sequence ID" value="PGSC0003DMT400021216"/>
    <property type="gene ID" value="PGSC0003DMG400008215"/>
</dbReference>
<dbReference type="Gramene" id="PGSC0003DMT400021216">
    <property type="protein sequence ID" value="PGSC0003DMT400021216"/>
    <property type="gene ID" value="PGSC0003DMG400008215"/>
</dbReference>
<evidence type="ECO:0000256" key="1">
    <source>
        <dbReference type="SAM" id="MobiDB-lite"/>
    </source>
</evidence>
<accession>M1AES7</accession>
<name>M1AES7_SOLTU</name>
<dbReference type="AlphaFoldDB" id="M1AES7"/>
<protein>
    <submittedName>
        <fullName evidence="2">Uncharacterized protein</fullName>
    </submittedName>
</protein>
<feature type="region of interest" description="Disordered" evidence="1">
    <location>
        <begin position="1"/>
        <end position="24"/>
    </location>
</feature>
<organism evidence="2 3">
    <name type="scientific">Solanum tuberosum</name>
    <name type="common">Potato</name>
    <dbReference type="NCBI Taxonomy" id="4113"/>
    <lineage>
        <taxon>Eukaryota</taxon>
        <taxon>Viridiplantae</taxon>
        <taxon>Streptophyta</taxon>
        <taxon>Embryophyta</taxon>
        <taxon>Tracheophyta</taxon>
        <taxon>Spermatophyta</taxon>
        <taxon>Magnoliopsida</taxon>
        <taxon>eudicotyledons</taxon>
        <taxon>Gunneridae</taxon>
        <taxon>Pentapetalae</taxon>
        <taxon>asterids</taxon>
        <taxon>lamiids</taxon>
        <taxon>Solanales</taxon>
        <taxon>Solanaceae</taxon>
        <taxon>Solanoideae</taxon>
        <taxon>Solaneae</taxon>
        <taxon>Solanum</taxon>
    </lineage>
</organism>
<dbReference type="PaxDb" id="4113-PGSC0003DMT400021216"/>
<proteinExistence type="predicted"/>
<reference evidence="3" key="1">
    <citation type="journal article" date="2011" name="Nature">
        <title>Genome sequence and analysis of the tuber crop potato.</title>
        <authorList>
            <consortium name="The Potato Genome Sequencing Consortium"/>
        </authorList>
    </citation>
    <scope>NUCLEOTIDE SEQUENCE [LARGE SCALE GENOMIC DNA]</scope>
    <source>
        <strain evidence="3">cv. DM1-3 516 R44</strain>
    </source>
</reference>
<dbReference type="HOGENOM" id="CLU_2241438_0_0_1"/>
<evidence type="ECO:0000313" key="3">
    <source>
        <dbReference type="Proteomes" id="UP000011115"/>
    </source>
</evidence>
<evidence type="ECO:0000313" key="2">
    <source>
        <dbReference type="EnsemblPlants" id="PGSC0003DMT400021216"/>
    </source>
</evidence>
<keyword evidence="3" id="KW-1185">Reference proteome</keyword>
<dbReference type="Proteomes" id="UP000011115">
    <property type="component" value="Unassembled WGS sequence"/>
</dbReference>
<dbReference type="InParanoid" id="M1AES7"/>